<proteinExistence type="predicted"/>
<evidence type="ECO:0000313" key="2">
    <source>
        <dbReference type="Proteomes" id="UP000596742"/>
    </source>
</evidence>
<dbReference type="Proteomes" id="UP000596742">
    <property type="component" value="Unassembled WGS sequence"/>
</dbReference>
<reference evidence="1" key="1">
    <citation type="submission" date="2018-11" db="EMBL/GenBank/DDBJ databases">
        <authorList>
            <person name="Alioto T."/>
            <person name="Alioto T."/>
        </authorList>
    </citation>
    <scope>NUCLEOTIDE SEQUENCE</scope>
</reference>
<comment type="caution">
    <text evidence="1">The sequence shown here is derived from an EMBL/GenBank/DDBJ whole genome shotgun (WGS) entry which is preliminary data.</text>
</comment>
<dbReference type="Gene3D" id="2.120.10.30">
    <property type="entry name" value="TolB, C-terminal domain"/>
    <property type="match status" value="1"/>
</dbReference>
<protein>
    <submittedName>
        <fullName evidence="1">Uncharacterized protein</fullName>
    </submittedName>
</protein>
<sequence>MGIAHNKGILYFCAYGRGVLKVKLLDFTVSDFYCPRYYVNFGCGVTLSKSNLCVCDQETDEILLFDLSANILWKFVDKNLLLTPGNVTSDANGNIYVLGLASYNVVFISADGKHSRQLLCREDGIENVVGTHYGKDRKVLKVVNIFGNVIIYNCP</sequence>
<dbReference type="OrthoDB" id="6140738at2759"/>
<accession>A0A8B6EWJ5</accession>
<dbReference type="InterPro" id="IPR011042">
    <property type="entry name" value="6-blade_b-propeller_TolB-like"/>
</dbReference>
<dbReference type="EMBL" id="UYJE01005869">
    <property type="protein sequence ID" value="VDI41181.1"/>
    <property type="molecule type" value="Genomic_DNA"/>
</dbReference>
<dbReference type="SUPFAM" id="SSF63829">
    <property type="entry name" value="Calcium-dependent phosphotriesterase"/>
    <property type="match status" value="1"/>
</dbReference>
<organism evidence="1 2">
    <name type="scientific">Mytilus galloprovincialis</name>
    <name type="common">Mediterranean mussel</name>
    <dbReference type="NCBI Taxonomy" id="29158"/>
    <lineage>
        <taxon>Eukaryota</taxon>
        <taxon>Metazoa</taxon>
        <taxon>Spiralia</taxon>
        <taxon>Lophotrochozoa</taxon>
        <taxon>Mollusca</taxon>
        <taxon>Bivalvia</taxon>
        <taxon>Autobranchia</taxon>
        <taxon>Pteriomorphia</taxon>
        <taxon>Mytilida</taxon>
        <taxon>Mytiloidea</taxon>
        <taxon>Mytilidae</taxon>
        <taxon>Mytilinae</taxon>
        <taxon>Mytilus</taxon>
    </lineage>
</organism>
<name>A0A8B6EWJ5_MYTGA</name>
<gene>
    <name evidence="1" type="ORF">MGAL_10B089917</name>
</gene>
<evidence type="ECO:0000313" key="1">
    <source>
        <dbReference type="EMBL" id="VDI41181.1"/>
    </source>
</evidence>
<dbReference type="AlphaFoldDB" id="A0A8B6EWJ5"/>
<keyword evidence="2" id="KW-1185">Reference proteome</keyword>